<accession>A0A5B7K9N3</accession>
<gene>
    <name evidence="2" type="ORF">E2C01_098926</name>
</gene>
<evidence type="ECO:0000313" key="3">
    <source>
        <dbReference type="Proteomes" id="UP000324222"/>
    </source>
</evidence>
<organism evidence="2 3">
    <name type="scientific">Portunus trituberculatus</name>
    <name type="common">Swimming crab</name>
    <name type="synonym">Neptunus trituberculatus</name>
    <dbReference type="NCBI Taxonomy" id="210409"/>
    <lineage>
        <taxon>Eukaryota</taxon>
        <taxon>Metazoa</taxon>
        <taxon>Ecdysozoa</taxon>
        <taxon>Arthropoda</taxon>
        <taxon>Crustacea</taxon>
        <taxon>Multicrustacea</taxon>
        <taxon>Malacostraca</taxon>
        <taxon>Eumalacostraca</taxon>
        <taxon>Eucarida</taxon>
        <taxon>Decapoda</taxon>
        <taxon>Pleocyemata</taxon>
        <taxon>Brachyura</taxon>
        <taxon>Eubrachyura</taxon>
        <taxon>Portunoidea</taxon>
        <taxon>Portunidae</taxon>
        <taxon>Portuninae</taxon>
        <taxon>Portunus</taxon>
    </lineage>
</organism>
<comment type="caution">
    <text evidence="2">The sequence shown here is derived from an EMBL/GenBank/DDBJ whole genome shotgun (WGS) entry which is preliminary data.</text>
</comment>
<protein>
    <submittedName>
        <fullName evidence="2">Uncharacterized protein</fullName>
    </submittedName>
</protein>
<dbReference type="Proteomes" id="UP000324222">
    <property type="component" value="Unassembled WGS sequence"/>
</dbReference>
<dbReference type="EMBL" id="VSRR010135556">
    <property type="protein sequence ID" value="MPD03297.1"/>
    <property type="molecule type" value="Genomic_DNA"/>
</dbReference>
<sequence length="105" mass="12162">MYSERHILPSRTSRHFKPNPSDVTCSCSWRHCGRGACQRPRRCIPRLPAPREVEFNPTPHLPPICHPTPPHPSRLIRVSRRQTIGKRAWLYECRVASCSVPSWVD</sequence>
<dbReference type="AlphaFoldDB" id="A0A5B7K9N3"/>
<name>A0A5B7K9N3_PORTR</name>
<keyword evidence="3" id="KW-1185">Reference proteome</keyword>
<reference evidence="2 3" key="1">
    <citation type="submission" date="2019-05" db="EMBL/GenBank/DDBJ databases">
        <title>Another draft genome of Portunus trituberculatus and its Hox gene families provides insights of decapod evolution.</title>
        <authorList>
            <person name="Jeong J.-H."/>
            <person name="Song I."/>
            <person name="Kim S."/>
            <person name="Choi T."/>
            <person name="Kim D."/>
            <person name="Ryu S."/>
            <person name="Kim W."/>
        </authorList>
    </citation>
    <scope>NUCLEOTIDE SEQUENCE [LARGE SCALE GENOMIC DNA]</scope>
    <source>
        <tissue evidence="2">Muscle</tissue>
    </source>
</reference>
<evidence type="ECO:0000256" key="1">
    <source>
        <dbReference type="SAM" id="MobiDB-lite"/>
    </source>
</evidence>
<evidence type="ECO:0000313" key="2">
    <source>
        <dbReference type="EMBL" id="MPD03297.1"/>
    </source>
</evidence>
<proteinExistence type="predicted"/>
<feature type="region of interest" description="Disordered" evidence="1">
    <location>
        <begin position="1"/>
        <end position="20"/>
    </location>
</feature>